<evidence type="ECO:0000313" key="2">
    <source>
        <dbReference type="EMBL" id="TNN52893.1"/>
    </source>
</evidence>
<name>A0A4Z2GJ50_9TELE</name>
<gene>
    <name evidence="2" type="ORF">EYF80_036906</name>
</gene>
<sequence length="209" mass="23148">MTSEGGGGRRPVSSAACRRIEFHSQLEFVTFRLCERRPALPQAGPFYRPPPRWKMEDEGRFARGSEQMTDSENEAVYTTASTEVWTEDGARGEDVPPGSEPRAELEARRITRDRHPPSLGAGCLLSVFSGVTCALHHFGISNYQIGRFYTSFPVGVHEKKKIDEPRYNDGGGERMTSPVASGHLNKEESEDERRKDSEKAGNCGKSSPG</sequence>
<reference evidence="2 3" key="1">
    <citation type="submission" date="2019-03" db="EMBL/GenBank/DDBJ databases">
        <title>First draft genome of Liparis tanakae, snailfish: a comprehensive survey of snailfish specific genes.</title>
        <authorList>
            <person name="Kim W."/>
            <person name="Song I."/>
            <person name="Jeong J.-H."/>
            <person name="Kim D."/>
            <person name="Kim S."/>
            <person name="Ryu S."/>
            <person name="Song J.Y."/>
            <person name="Lee S.K."/>
        </authorList>
    </citation>
    <scope>NUCLEOTIDE SEQUENCE [LARGE SCALE GENOMIC DNA]</scope>
    <source>
        <tissue evidence="2">Muscle</tissue>
    </source>
</reference>
<proteinExistence type="predicted"/>
<keyword evidence="3" id="KW-1185">Reference proteome</keyword>
<feature type="compositionally biased region" description="Basic and acidic residues" evidence="1">
    <location>
        <begin position="184"/>
        <end position="199"/>
    </location>
</feature>
<protein>
    <submittedName>
        <fullName evidence="2">Uncharacterized protein</fullName>
    </submittedName>
</protein>
<comment type="caution">
    <text evidence="2">The sequence shown here is derived from an EMBL/GenBank/DDBJ whole genome shotgun (WGS) entry which is preliminary data.</text>
</comment>
<dbReference type="EMBL" id="SRLO01000533">
    <property type="protein sequence ID" value="TNN52893.1"/>
    <property type="molecule type" value="Genomic_DNA"/>
</dbReference>
<dbReference type="Proteomes" id="UP000314294">
    <property type="component" value="Unassembled WGS sequence"/>
</dbReference>
<feature type="region of interest" description="Disordered" evidence="1">
    <location>
        <begin position="162"/>
        <end position="209"/>
    </location>
</feature>
<dbReference type="AlphaFoldDB" id="A0A4Z2GJ50"/>
<evidence type="ECO:0000256" key="1">
    <source>
        <dbReference type="SAM" id="MobiDB-lite"/>
    </source>
</evidence>
<organism evidence="2 3">
    <name type="scientific">Liparis tanakae</name>
    <name type="common">Tanaka's snailfish</name>
    <dbReference type="NCBI Taxonomy" id="230148"/>
    <lineage>
        <taxon>Eukaryota</taxon>
        <taxon>Metazoa</taxon>
        <taxon>Chordata</taxon>
        <taxon>Craniata</taxon>
        <taxon>Vertebrata</taxon>
        <taxon>Euteleostomi</taxon>
        <taxon>Actinopterygii</taxon>
        <taxon>Neopterygii</taxon>
        <taxon>Teleostei</taxon>
        <taxon>Neoteleostei</taxon>
        <taxon>Acanthomorphata</taxon>
        <taxon>Eupercaria</taxon>
        <taxon>Perciformes</taxon>
        <taxon>Cottioidei</taxon>
        <taxon>Cottales</taxon>
        <taxon>Liparidae</taxon>
        <taxon>Liparis</taxon>
    </lineage>
</organism>
<evidence type="ECO:0000313" key="3">
    <source>
        <dbReference type="Proteomes" id="UP000314294"/>
    </source>
</evidence>
<accession>A0A4Z2GJ50</accession>